<evidence type="ECO:0000313" key="4">
    <source>
        <dbReference type="Proteomes" id="UP001162030"/>
    </source>
</evidence>
<dbReference type="Pfam" id="PF08028">
    <property type="entry name" value="Acyl-CoA_dh_2"/>
    <property type="match status" value="1"/>
</dbReference>
<dbReference type="InterPro" id="IPR036250">
    <property type="entry name" value="AcylCo_DH-like_C"/>
</dbReference>
<dbReference type="EMBL" id="OX458333">
    <property type="protein sequence ID" value="CAI8894102.1"/>
    <property type="molecule type" value="Genomic_DNA"/>
</dbReference>
<evidence type="ECO:0000256" key="1">
    <source>
        <dbReference type="ARBA" id="ARBA00023002"/>
    </source>
</evidence>
<keyword evidence="4" id="KW-1185">Reference proteome</keyword>
<evidence type="ECO:0000313" key="3">
    <source>
        <dbReference type="EMBL" id="CAI8894102.1"/>
    </source>
</evidence>
<proteinExistence type="predicted"/>
<dbReference type="Gene3D" id="1.20.140.10">
    <property type="entry name" value="Butyryl-CoA Dehydrogenase, subunit A, domain 3"/>
    <property type="match status" value="1"/>
</dbReference>
<dbReference type="InterPro" id="IPR013107">
    <property type="entry name" value="Acyl-CoA_DH_C"/>
</dbReference>
<gene>
    <name evidence="3" type="ORF">MSZNOR_3304</name>
</gene>
<dbReference type="Proteomes" id="UP001162030">
    <property type="component" value="Chromosome"/>
</dbReference>
<organism evidence="3 4">
    <name type="scientific">Methylocaldum szegediense</name>
    <dbReference type="NCBI Taxonomy" id="73780"/>
    <lineage>
        <taxon>Bacteria</taxon>
        <taxon>Pseudomonadati</taxon>
        <taxon>Pseudomonadota</taxon>
        <taxon>Gammaproteobacteria</taxon>
        <taxon>Methylococcales</taxon>
        <taxon>Methylococcaceae</taxon>
        <taxon>Methylocaldum</taxon>
    </lineage>
</organism>
<dbReference type="SUPFAM" id="SSF47203">
    <property type="entry name" value="Acyl-CoA dehydrogenase C-terminal domain-like"/>
    <property type="match status" value="1"/>
</dbReference>
<feature type="domain" description="Acyl-CoA dehydrogenase C-terminal" evidence="2">
    <location>
        <begin position="25"/>
        <end position="106"/>
    </location>
</feature>
<keyword evidence="1" id="KW-0560">Oxidoreductase</keyword>
<protein>
    <recommendedName>
        <fullName evidence="2">Acyl-CoA dehydrogenase C-terminal domain-containing protein</fullName>
    </recommendedName>
</protein>
<evidence type="ECO:0000259" key="2">
    <source>
        <dbReference type="Pfam" id="PF08028"/>
    </source>
</evidence>
<name>A0ABN8XAU5_9GAMM</name>
<reference evidence="3 4" key="1">
    <citation type="submission" date="2023-03" db="EMBL/GenBank/DDBJ databases">
        <authorList>
            <person name="Pearce D."/>
        </authorList>
    </citation>
    <scope>NUCLEOTIDE SEQUENCE [LARGE SCALE GENOMIC DNA]</scope>
    <source>
        <strain evidence="3">Msz</strain>
    </source>
</reference>
<accession>A0ABN8XAU5</accession>
<sequence length="107" mass="11594">MPWKPLEKPGTAYQGPLYWPAIAALVPPALGITRAAIDEAIALIATKVPAFGSKTFKRQTLVQSQLARAEAKLGAARGHLYRVFEESWQGAVAARPITLALKAKMRL</sequence>